<dbReference type="Proteomes" id="UP001212841">
    <property type="component" value="Unassembled WGS sequence"/>
</dbReference>
<sequence length="581" mass="62929">MIPQAVVAMLACARIGAVHSVVFGGFAASELYVDVATTIFSASLLPEVTLRAKRIEDCQPKVIVTASCGVEPSRIVSYKPLLNEALSKCKHKASTQIIYQRPEQTLVLDPEKGDRDWEEEVASAERMERTGECVDVAARDPLYLLYTSGSTGAPKGIVRENGGHAVAVNWSMPNIFGVAPGDVFFCSSDIGWVVGHSFIVYGPLLHGCTTVLYEGKPVGTPDAGAFWRIVEEYKVKVLSTAPTAIRAIKVCQFCRFQNHDSMPKAPEKRADPDGNYVKQYDISSLKHLFLAGERSDPDTVVHFSKLLNVPVRDNYWQTETGFPITAPCAFTHPSDSTPPKTGSAGPPIPGYDVRVLSSTLSEHTHDHAESTTNSKLKEAPPNVLGNLALKLPLPPGCFMDLWNGTDKFVKGYLSKSEGYLDLTDAGWIDSDGYVNVMGRTDDVINTAGHRLSTGAMEEIVSAHPMVAECAVVGAKDAMKGEVAVGFTVLKQSSTLSTPTHTPEKLIKELRSAVRTQIGAFACFNHVYVLEKLPKTRSGKVLRRVLRAIVNGEEVVVPPTIEDPGVVEEIEGVVRGKGLKGV</sequence>
<keyword evidence="5" id="KW-1185">Reference proteome</keyword>
<evidence type="ECO:0000313" key="5">
    <source>
        <dbReference type="Proteomes" id="UP001212841"/>
    </source>
</evidence>
<proteinExistence type="predicted"/>
<evidence type="ECO:0000259" key="3">
    <source>
        <dbReference type="Pfam" id="PF13193"/>
    </source>
</evidence>
<dbReference type="AlphaFoldDB" id="A0AAD5SCJ4"/>
<keyword evidence="1" id="KW-0732">Signal</keyword>
<dbReference type="GO" id="GO:0050218">
    <property type="term" value="F:propionate-CoA ligase activity"/>
    <property type="evidence" value="ECO:0007669"/>
    <property type="project" value="TreeGrafter"/>
</dbReference>
<accession>A0AAD5SCJ4</accession>
<dbReference type="PANTHER" id="PTHR43347">
    <property type="entry name" value="ACYL-COA SYNTHETASE"/>
    <property type="match status" value="1"/>
</dbReference>
<dbReference type="Gene3D" id="3.40.50.12780">
    <property type="entry name" value="N-terminal domain of ligase-like"/>
    <property type="match status" value="1"/>
</dbReference>
<dbReference type="Pfam" id="PF00501">
    <property type="entry name" value="AMP-binding"/>
    <property type="match status" value="1"/>
</dbReference>
<dbReference type="PANTHER" id="PTHR43347:SF3">
    <property type="entry name" value="ACYL-COA SYNTHETASE SHORT-CHAIN FAMILY MEMBER 3, MITOCHONDRIAL"/>
    <property type="match status" value="1"/>
</dbReference>
<dbReference type="PROSITE" id="PS00455">
    <property type="entry name" value="AMP_BINDING"/>
    <property type="match status" value="1"/>
</dbReference>
<dbReference type="Gene3D" id="3.30.300.30">
    <property type="match status" value="1"/>
</dbReference>
<dbReference type="InterPro" id="IPR000873">
    <property type="entry name" value="AMP-dep_synth/lig_dom"/>
</dbReference>
<dbReference type="InterPro" id="IPR020845">
    <property type="entry name" value="AMP-binding_CS"/>
</dbReference>
<name>A0AAD5SCJ4_9FUNG</name>
<protein>
    <recommendedName>
        <fullName evidence="6">Acyl-CoA synthetase short-chain family member 3</fullName>
    </recommendedName>
</protein>
<evidence type="ECO:0000256" key="1">
    <source>
        <dbReference type="SAM" id="SignalP"/>
    </source>
</evidence>
<feature type="domain" description="AMP-dependent synthetase/ligase" evidence="2">
    <location>
        <begin position="2"/>
        <end position="358"/>
    </location>
</feature>
<dbReference type="EMBL" id="JADGJD010000496">
    <property type="protein sequence ID" value="KAJ3050586.1"/>
    <property type="molecule type" value="Genomic_DNA"/>
</dbReference>
<gene>
    <name evidence="4" type="ORF">HK097_008412</name>
</gene>
<feature type="domain" description="AMP-binding enzyme C-terminal" evidence="3">
    <location>
        <begin position="456"/>
        <end position="539"/>
    </location>
</feature>
<dbReference type="InterPro" id="IPR025110">
    <property type="entry name" value="AMP-bd_C"/>
</dbReference>
<organism evidence="4 5">
    <name type="scientific">Rhizophlyctis rosea</name>
    <dbReference type="NCBI Taxonomy" id="64517"/>
    <lineage>
        <taxon>Eukaryota</taxon>
        <taxon>Fungi</taxon>
        <taxon>Fungi incertae sedis</taxon>
        <taxon>Chytridiomycota</taxon>
        <taxon>Chytridiomycota incertae sedis</taxon>
        <taxon>Chytridiomycetes</taxon>
        <taxon>Rhizophlyctidales</taxon>
        <taxon>Rhizophlyctidaceae</taxon>
        <taxon>Rhizophlyctis</taxon>
    </lineage>
</organism>
<evidence type="ECO:0000313" key="4">
    <source>
        <dbReference type="EMBL" id="KAJ3050586.1"/>
    </source>
</evidence>
<feature type="chain" id="PRO_5042236512" description="Acyl-CoA synthetase short-chain family member 3" evidence="1">
    <location>
        <begin position="21"/>
        <end position="581"/>
    </location>
</feature>
<feature type="signal peptide" evidence="1">
    <location>
        <begin position="1"/>
        <end position="20"/>
    </location>
</feature>
<comment type="caution">
    <text evidence="4">The sequence shown here is derived from an EMBL/GenBank/DDBJ whole genome shotgun (WGS) entry which is preliminary data.</text>
</comment>
<evidence type="ECO:0000259" key="2">
    <source>
        <dbReference type="Pfam" id="PF00501"/>
    </source>
</evidence>
<dbReference type="Pfam" id="PF13193">
    <property type="entry name" value="AMP-binding_C"/>
    <property type="match status" value="1"/>
</dbReference>
<dbReference type="InterPro" id="IPR042099">
    <property type="entry name" value="ANL_N_sf"/>
</dbReference>
<dbReference type="InterPro" id="IPR045851">
    <property type="entry name" value="AMP-bd_C_sf"/>
</dbReference>
<dbReference type="SUPFAM" id="SSF56801">
    <property type="entry name" value="Acetyl-CoA synthetase-like"/>
    <property type="match status" value="1"/>
</dbReference>
<reference evidence="4" key="1">
    <citation type="submission" date="2020-05" db="EMBL/GenBank/DDBJ databases">
        <title>Phylogenomic resolution of chytrid fungi.</title>
        <authorList>
            <person name="Stajich J.E."/>
            <person name="Amses K."/>
            <person name="Simmons R."/>
            <person name="Seto K."/>
            <person name="Myers J."/>
            <person name="Bonds A."/>
            <person name="Quandt C.A."/>
            <person name="Barry K."/>
            <person name="Liu P."/>
            <person name="Grigoriev I."/>
            <person name="Longcore J.E."/>
            <person name="James T.Y."/>
        </authorList>
    </citation>
    <scope>NUCLEOTIDE SEQUENCE</scope>
    <source>
        <strain evidence="4">JEL0318</strain>
    </source>
</reference>
<evidence type="ECO:0008006" key="6">
    <source>
        <dbReference type="Google" id="ProtNLM"/>
    </source>
</evidence>